<name>A0ABY0H029_9PEZI</name>
<protein>
    <submittedName>
        <fullName evidence="1">Uncharacterized protein</fullName>
    </submittedName>
</protein>
<reference evidence="1 2" key="1">
    <citation type="submission" date="2018-06" db="EMBL/GenBank/DDBJ databases">
        <title>Complete Genomes of Monosporascus.</title>
        <authorList>
            <person name="Robinson A.J."/>
            <person name="Natvig D.O."/>
        </authorList>
    </citation>
    <scope>NUCLEOTIDE SEQUENCE [LARGE SCALE GENOMIC DNA]</scope>
    <source>
        <strain evidence="1 2">CBS 609.92</strain>
    </source>
</reference>
<organism evidence="1 2">
    <name type="scientific">Monosporascus cannonballus</name>
    <dbReference type="NCBI Taxonomy" id="155416"/>
    <lineage>
        <taxon>Eukaryota</taxon>
        <taxon>Fungi</taxon>
        <taxon>Dikarya</taxon>
        <taxon>Ascomycota</taxon>
        <taxon>Pezizomycotina</taxon>
        <taxon>Sordariomycetes</taxon>
        <taxon>Xylariomycetidae</taxon>
        <taxon>Xylariales</taxon>
        <taxon>Xylariales incertae sedis</taxon>
        <taxon>Monosporascus</taxon>
    </lineage>
</organism>
<sequence length="224" mass="25959">MTNTPEIPNDYTYNYMTPVSTVTHTDTSTPRRTVGMHNSKTGRYQGYIKNEAEAEVLFKQYLAQCDTDKESLEDFPRDDDGQRRLVRQAVEAMMQLEGSREAAEAEGAEGAEGGSRRRLTAYNRVFEHFWSNLELELMGWRLLSVYRRMSNQCKTFDMFTERWNKVLNQLRVSKRTVKALFDTPFVDRLAWNVAGEGKRIEANQKGNARKGKILRETIRDERVG</sequence>
<comment type="caution">
    <text evidence="1">The sequence shown here is derived from an EMBL/GenBank/DDBJ whole genome shotgun (WGS) entry which is preliminary data.</text>
</comment>
<gene>
    <name evidence="1" type="ORF">DL762_007416</name>
</gene>
<evidence type="ECO:0000313" key="2">
    <source>
        <dbReference type="Proteomes" id="UP000294003"/>
    </source>
</evidence>
<dbReference type="EMBL" id="QJNS01000273">
    <property type="protein sequence ID" value="RYO80889.1"/>
    <property type="molecule type" value="Genomic_DNA"/>
</dbReference>
<proteinExistence type="predicted"/>
<accession>A0ABY0H029</accession>
<evidence type="ECO:0000313" key="1">
    <source>
        <dbReference type="EMBL" id="RYO80889.1"/>
    </source>
</evidence>
<keyword evidence="2" id="KW-1185">Reference proteome</keyword>
<dbReference type="Proteomes" id="UP000294003">
    <property type="component" value="Unassembled WGS sequence"/>
</dbReference>